<dbReference type="RefSeq" id="WP_060918439.1">
    <property type="nucleotide sequence ID" value="NZ_KQ960108.1"/>
</dbReference>
<dbReference type="STRING" id="157687.HMPREF3180_01882"/>
<dbReference type="PIRSF" id="PIRSF004553">
    <property type="entry name" value="CHP00095"/>
    <property type="match status" value="1"/>
</dbReference>
<dbReference type="Proteomes" id="UP000070483">
    <property type="component" value="Unassembled WGS sequence"/>
</dbReference>
<dbReference type="GO" id="GO:0031167">
    <property type="term" value="P:rRNA methylation"/>
    <property type="evidence" value="ECO:0007669"/>
    <property type="project" value="InterPro"/>
</dbReference>
<organism evidence="3 4">
    <name type="scientific">Leptotrichia wadei</name>
    <dbReference type="NCBI Taxonomy" id="157687"/>
    <lineage>
        <taxon>Bacteria</taxon>
        <taxon>Fusobacteriati</taxon>
        <taxon>Fusobacteriota</taxon>
        <taxon>Fusobacteriia</taxon>
        <taxon>Fusobacteriales</taxon>
        <taxon>Leptotrichiaceae</taxon>
        <taxon>Leptotrichia</taxon>
    </lineage>
</organism>
<dbReference type="GO" id="GO:0003676">
    <property type="term" value="F:nucleic acid binding"/>
    <property type="evidence" value="ECO:0007669"/>
    <property type="project" value="InterPro"/>
</dbReference>
<proteinExistence type="predicted"/>
<dbReference type="AlphaFoldDB" id="A0A134A013"/>
<evidence type="ECO:0000313" key="3">
    <source>
        <dbReference type="EMBL" id="KXB61013.1"/>
    </source>
</evidence>
<keyword evidence="1 3" id="KW-0489">Methyltransferase</keyword>
<evidence type="ECO:0000313" key="4">
    <source>
        <dbReference type="Proteomes" id="UP000070483"/>
    </source>
</evidence>
<keyword evidence="2 3" id="KW-0808">Transferase</keyword>
<dbReference type="PANTHER" id="PTHR43542">
    <property type="entry name" value="METHYLTRANSFERASE"/>
    <property type="match status" value="1"/>
</dbReference>
<dbReference type="GO" id="GO:0008168">
    <property type="term" value="F:methyltransferase activity"/>
    <property type="evidence" value="ECO:0007669"/>
    <property type="project" value="UniProtKB-KW"/>
</dbReference>
<dbReference type="Gene3D" id="3.40.50.150">
    <property type="entry name" value="Vaccinia Virus protein VP39"/>
    <property type="match status" value="1"/>
</dbReference>
<accession>A0A134A013</accession>
<dbReference type="PANTHER" id="PTHR43542:SF1">
    <property type="entry name" value="METHYLTRANSFERASE"/>
    <property type="match status" value="1"/>
</dbReference>
<dbReference type="InterPro" id="IPR002052">
    <property type="entry name" value="DNA_methylase_N6_adenine_CS"/>
</dbReference>
<protein>
    <submittedName>
        <fullName evidence="3">RNA methyltransferase, RsmD family</fullName>
    </submittedName>
</protein>
<comment type="caution">
    <text evidence="3">The sequence shown here is derived from an EMBL/GenBank/DDBJ whole genome shotgun (WGS) entry which is preliminary data.</text>
</comment>
<evidence type="ECO:0000256" key="1">
    <source>
        <dbReference type="ARBA" id="ARBA00022603"/>
    </source>
</evidence>
<dbReference type="Pfam" id="PF03602">
    <property type="entry name" value="Cons_hypoth95"/>
    <property type="match status" value="1"/>
</dbReference>
<dbReference type="NCBIfam" id="TIGR00095">
    <property type="entry name" value="16S rRNA (guanine(966)-N(2))-methyltransferase RsmD"/>
    <property type="match status" value="1"/>
</dbReference>
<keyword evidence="4" id="KW-1185">Reference proteome</keyword>
<name>A0A134A013_9FUSO</name>
<dbReference type="InterPro" id="IPR004398">
    <property type="entry name" value="RNA_MeTrfase_RsmD"/>
</dbReference>
<dbReference type="PATRIC" id="fig|157687.3.peg.1879"/>
<dbReference type="InterPro" id="IPR029063">
    <property type="entry name" value="SAM-dependent_MTases_sf"/>
</dbReference>
<gene>
    <name evidence="3" type="ORF">HMPREF3180_01882</name>
</gene>
<dbReference type="EMBL" id="LSDD01000146">
    <property type="protein sequence ID" value="KXB61013.1"/>
    <property type="molecule type" value="Genomic_DNA"/>
</dbReference>
<sequence>MRIIAGTLKNRRIKSREGRETRPTLERIKEAIFSIIGEKVVDAKFLDLYSGTGNVSFEALSRGAKRAIMIEEDKEALRVIIENVNHLGVEEKCRAYKNDVFRAIEILVRKSEAFDIIFLDPPYKENISTKTIEKISEENLLEKNGIIISEHSTYEKMADKIGDFVKYDERDYNKKVVSFYRFED</sequence>
<dbReference type="PROSITE" id="PS00092">
    <property type="entry name" value="N6_MTASE"/>
    <property type="match status" value="1"/>
</dbReference>
<dbReference type="CDD" id="cd02440">
    <property type="entry name" value="AdoMet_MTases"/>
    <property type="match status" value="1"/>
</dbReference>
<dbReference type="OrthoDB" id="9803017at2"/>
<dbReference type="SUPFAM" id="SSF53335">
    <property type="entry name" value="S-adenosyl-L-methionine-dependent methyltransferases"/>
    <property type="match status" value="1"/>
</dbReference>
<reference evidence="4" key="1">
    <citation type="submission" date="2016-01" db="EMBL/GenBank/DDBJ databases">
        <authorList>
            <person name="Mitreva M."/>
            <person name="Pepin K.H."/>
            <person name="Mihindukulasuriya K.A."/>
            <person name="Fulton R."/>
            <person name="Fronick C."/>
            <person name="O'Laughlin M."/>
            <person name="Miner T."/>
            <person name="Herter B."/>
            <person name="Rosa B.A."/>
            <person name="Cordes M."/>
            <person name="Tomlinson C."/>
            <person name="Wollam A."/>
            <person name="Palsikar V.B."/>
            <person name="Mardis E.R."/>
            <person name="Wilson R.K."/>
        </authorList>
    </citation>
    <scope>NUCLEOTIDE SEQUENCE [LARGE SCALE GENOMIC DNA]</scope>
    <source>
        <strain evidence="4">KA00185</strain>
    </source>
</reference>
<evidence type="ECO:0000256" key="2">
    <source>
        <dbReference type="ARBA" id="ARBA00022679"/>
    </source>
</evidence>